<dbReference type="AlphaFoldDB" id="A0A0E9X590"/>
<dbReference type="EMBL" id="GBXM01011522">
    <property type="protein sequence ID" value="JAH97055.1"/>
    <property type="molecule type" value="Transcribed_RNA"/>
</dbReference>
<proteinExistence type="predicted"/>
<evidence type="ECO:0000313" key="1">
    <source>
        <dbReference type="EMBL" id="JAH97055.1"/>
    </source>
</evidence>
<protein>
    <submittedName>
        <fullName evidence="1">Uncharacterized protein</fullName>
    </submittedName>
</protein>
<reference evidence="1" key="2">
    <citation type="journal article" date="2015" name="Fish Shellfish Immunol.">
        <title>Early steps in the European eel (Anguilla anguilla)-Vibrio vulnificus interaction in the gills: Role of the RtxA13 toxin.</title>
        <authorList>
            <person name="Callol A."/>
            <person name="Pajuelo D."/>
            <person name="Ebbesson L."/>
            <person name="Teles M."/>
            <person name="MacKenzie S."/>
            <person name="Amaro C."/>
        </authorList>
    </citation>
    <scope>NUCLEOTIDE SEQUENCE</scope>
</reference>
<organism evidence="1">
    <name type="scientific">Anguilla anguilla</name>
    <name type="common">European freshwater eel</name>
    <name type="synonym">Muraena anguilla</name>
    <dbReference type="NCBI Taxonomy" id="7936"/>
    <lineage>
        <taxon>Eukaryota</taxon>
        <taxon>Metazoa</taxon>
        <taxon>Chordata</taxon>
        <taxon>Craniata</taxon>
        <taxon>Vertebrata</taxon>
        <taxon>Euteleostomi</taxon>
        <taxon>Actinopterygii</taxon>
        <taxon>Neopterygii</taxon>
        <taxon>Teleostei</taxon>
        <taxon>Anguilliformes</taxon>
        <taxon>Anguillidae</taxon>
        <taxon>Anguilla</taxon>
    </lineage>
</organism>
<reference evidence="1" key="1">
    <citation type="submission" date="2014-11" db="EMBL/GenBank/DDBJ databases">
        <authorList>
            <person name="Amaro Gonzalez C."/>
        </authorList>
    </citation>
    <scope>NUCLEOTIDE SEQUENCE</scope>
</reference>
<name>A0A0E9X590_ANGAN</name>
<sequence length="90" mass="10273">MSYYNHALLSPLYLAYSTCTQTQSTTIMKCRYTSFFLSKNIQFDSILHSKSAKKNAFHLVLERALLVCLQALLQLITSPSFHLFLSPPLL</sequence>
<accession>A0A0E9X590</accession>